<keyword evidence="8" id="KW-0496">Mitochondrion</keyword>
<dbReference type="Gene3D" id="3.30.1600.10">
    <property type="entry name" value="SIR2/SIRT2 'Small Domain"/>
    <property type="match status" value="1"/>
</dbReference>
<dbReference type="InterPro" id="IPR050134">
    <property type="entry name" value="NAD-dep_sirtuin_deacylases"/>
</dbReference>
<feature type="compositionally biased region" description="Basic residues" evidence="10">
    <location>
        <begin position="365"/>
        <end position="374"/>
    </location>
</feature>
<evidence type="ECO:0000256" key="5">
    <source>
        <dbReference type="ARBA" id="ARBA00022723"/>
    </source>
</evidence>
<dbReference type="Pfam" id="PF02146">
    <property type="entry name" value="SIR2"/>
    <property type="match status" value="1"/>
</dbReference>
<keyword evidence="6 9" id="KW-0862">Zinc</keyword>
<dbReference type="InterPro" id="IPR029035">
    <property type="entry name" value="DHS-like_NAD/FAD-binding_dom"/>
</dbReference>
<dbReference type="Proteomes" id="UP001148786">
    <property type="component" value="Unassembled WGS sequence"/>
</dbReference>
<comment type="subcellular location">
    <subcellularLocation>
        <location evidence="2">Mitochondrion</location>
    </subcellularLocation>
</comment>
<dbReference type="InterPro" id="IPR026590">
    <property type="entry name" value="Ssirtuin_cat_dom"/>
</dbReference>
<gene>
    <name evidence="12" type="ORF">NLJ89_g5598</name>
</gene>
<dbReference type="InterPro" id="IPR026591">
    <property type="entry name" value="Sirtuin_cat_small_dom_sf"/>
</dbReference>
<feature type="compositionally biased region" description="Polar residues" evidence="10">
    <location>
        <begin position="112"/>
        <end position="121"/>
    </location>
</feature>
<comment type="caution">
    <text evidence="12">The sequence shown here is derived from an EMBL/GenBank/DDBJ whole genome shotgun (WGS) entry which is preliminary data.</text>
</comment>
<feature type="compositionally biased region" description="Acidic residues" evidence="10">
    <location>
        <begin position="379"/>
        <end position="388"/>
    </location>
</feature>
<feature type="region of interest" description="Disordered" evidence="10">
    <location>
        <begin position="74"/>
        <end position="126"/>
    </location>
</feature>
<dbReference type="SUPFAM" id="SSF52467">
    <property type="entry name" value="DHS-like NAD/FAD-binding domain"/>
    <property type="match status" value="1"/>
</dbReference>
<keyword evidence="5 9" id="KW-0479">Metal-binding</keyword>
<dbReference type="PANTHER" id="PTHR11085">
    <property type="entry name" value="NAD-DEPENDENT PROTEIN DEACYLASE SIRTUIN-5, MITOCHONDRIAL-RELATED"/>
    <property type="match status" value="1"/>
</dbReference>
<protein>
    <recommendedName>
        <fullName evidence="11">Deacetylase sirtuin-type domain-containing protein</fullName>
    </recommendedName>
</protein>
<feature type="binding site" evidence="9">
    <location>
        <position position="328"/>
    </location>
    <ligand>
        <name>Zn(2+)</name>
        <dbReference type="ChEBI" id="CHEBI:29105"/>
    </ligand>
</feature>
<dbReference type="GO" id="GO:0005739">
    <property type="term" value="C:mitochondrion"/>
    <property type="evidence" value="ECO:0007669"/>
    <property type="project" value="UniProtKB-SubCell"/>
</dbReference>
<feature type="region of interest" description="Disordered" evidence="10">
    <location>
        <begin position="490"/>
        <end position="538"/>
    </location>
</feature>
<evidence type="ECO:0000256" key="9">
    <source>
        <dbReference type="PROSITE-ProRule" id="PRU00236"/>
    </source>
</evidence>
<accession>A0A9W8K0Q1</accession>
<reference evidence="12" key="1">
    <citation type="submission" date="2022-07" db="EMBL/GenBank/DDBJ databases">
        <title>Genome Sequence of Agrocybe chaxingu.</title>
        <authorList>
            <person name="Buettner E."/>
        </authorList>
    </citation>
    <scope>NUCLEOTIDE SEQUENCE</scope>
    <source>
        <strain evidence="12">MP-N11</strain>
    </source>
</reference>
<feature type="region of interest" description="Disordered" evidence="10">
    <location>
        <begin position="1"/>
        <end position="30"/>
    </location>
</feature>
<dbReference type="GO" id="GO:0046872">
    <property type="term" value="F:metal ion binding"/>
    <property type="evidence" value="ECO:0007669"/>
    <property type="project" value="UniProtKB-KW"/>
</dbReference>
<evidence type="ECO:0000313" key="12">
    <source>
        <dbReference type="EMBL" id="KAJ3508716.1"/>
    </source>
</evidence>
<feature type="binding site" evidence="9">
    <location>
        <position position="331"/>
    </location>
    <ligand>
        <name>Zn(2+)</name>
        <dbReference type="ChEBI" id="CHEBI:29105"/>
    </ligand>
</feature>
<dbReference type="OrthoDB" id="420264at2759"/>
<feature type="active site" description="Proton acceptor" evidence="9">
    <location>
        <position position="320"/>
    </location>
</feature>
<keyword evidence="4" id="KW-0808">Transferase</keyword>
<keyword evidence="13" id="KW-1185">Reference proteome</keyword>
<feature type="domain" description="Deacetylase sirtuin-type" evidence="11">
    <location>
        <begin position="199"/>
        <end position="485"/>
    </location>
</feature>
<feature type="compositionally biased region" description="Low complexity" evidence="10">
    <location>
        <begin position="492"/>
        <end position="504"/>
    </location>
</feature>
<evidence type="ECO:0000256" key="2">
    <source>
        <dbReference type="ARBA" id="ARBA00004173"/>
    </source>
</evidence>
<dbReference type="PANTHER" id="PTHR11085:SF9">
    <property type="entry name" value="NAD-DEPENDENT PROTEIN DEACETYLASE SIRTUIN-1"/>
    <property type="match status" value="1"/>
</dbReference>
<name>A0A9W8K0Q1_9AGAR</name>
<sequence>MSNPNPDPTPPLNSESIVHESKHADPVGDFHARTFSADNKILIFQVKVFLTAAEDVETDPETINDILEVLDVDQSGDESDNPHPEMQMDEDSQEENSSHSEDEDDAHEFPSRSDSNTPLKTQDQETWSKEEIKEMMHLLKEYGETAFMQEYVRTRNVPIVKLLQAFGIDLCPELRNRRPRTMLYFLRVVIAHTLRKREKLFEYNTIEDAVELIRKSQRILILTGAGISVSCGIPDFRSRDGLYASLKNKGEYDLDDPQQMFDIQYFRENPSVFYQIYPANFVPSPCHRFIKLVEDQGKNYTQNIDTLETLAGVQKVLQCHGSFATASCLQCRRRVAGAEIEAEIMGQRVPLCTVCNDAPATASVKPKKMSKKKAKGEWDSDEEDESDVPEYPPGIMKPDITFFGEKLNDDFDRSLAEDRWKVDLLLVIGTSLKVSPVAEILSHLPHSVPQILINKTAIRHINPDIVLLGNADDIVLHLCNELGWELPPPTPARAEAAPSASSSSGVNGVGRLQPPRVSNLKKRASASSQDSELRLPLPPRRVGDSHVYLFDGADGGKWLQQLRKKLGIASAPPSAPGSGYNTRSSTPALSPAKIAEANGRREAKKPRIA</sequence>
<comment type="similarity">
    <text evidence="3">Belongs to the sirtuin family. Class I subfamily.</text>
</comment>
<feature type="region of interest" description="Disordered" evidence="10">
    <location>
        <begin position="569"/>
        <end position="609"/>
    </location>
</feature>
<evidence type="ECO:0000256" key="8">
    <source>
        <dbReference type="ARBA" id="ARBA00023128"/>
    </source>
</evidence>
<dbReference type="EMBL" id="JANKHO010000536">
    <property type="protein sequence ID" value="KAJ3508716.1"/>
    <property type="molecule type" value="Genomic_DNA"/>
</dbReference>
<evidence type="ECO:0000259" key="11">
    <source>
        <dbReference type="PROSITE" id="PS50305"/>
    </source>
</evidence>
<evidence type="ECO:0000256" key="3">
    <source>
        <dbReference type="ARBA" id="ARBA00006924"/>
    </source>
</evidence>
<feature type="binding site" evidence="9">
    <location>
        <position position="355"/>
    </location>
    <ligand>
        <name>Zn(2+)</name>
        <dbReference type="ChEBI" id="CHEBI:29105"/>
    </ligand>
</feature>
<feature type="compositionally biased region" description="Polar residues" evidence="10">
    <location>
        <begin position="579"/>
        <end position="588"/>
    </location>
</feature>
<organism evidence="12 13">
    <name type="scientific">Agrocybe chaxingu</name>
    <dbReference type="NCBI Taxonomy" id="84603"/>
    <lineage>
        <taxon>Eukaryota</taxon>
        <taxon>Fungi</taxon>
        <taxon>Dikarya</taxon>
        <taxon>Basidiomycota</taxon>
        <taxon>Agaricomycotina</taxon>
        <taxon>Agaricomycetes</taxon>
        <taxon>Agaricomycetidae</taxon>
        <taxon>Agaricales</taxon>
        <taxon>Agaricineae</taxon>
        <taxon>Strophariaceae</taxon>
        <taxon>Agrocybe</taxon>
    </lineage>
</organism>
<proteinExistence type="inferred from homology"/>
<feature type="binding site" evidence="9">
    <location>
        <position position="352"/>
    </location>
    <ligand>
        <name>Zn(2+)</name>
        <dbReference type="ChEBI" id="CHEBI:29105"/>
    </ligand>
</feature>
<dbReference type="AlphaFoldDB" id="A0A9W8K0Q1"/>
<dbReference type="GO" id="GO:0046970">
    <property type="term" value="F:histone H4K16 deacetylase activity, NAD-dependent"/>
    <property type="evidence" value="ECO:0007669"/>
    <property type="project" value="TreeGrafter"/>
</dbReference>
<feature type="region of interest" description="Disordered" evidence="10">
    <location>
        <begin position="365"/>
        <end position="391"/>
    </location>
</feature>
<dbReference type="InterPro" id="IPR003000">
    <property type="entry name" value="Sirtuin"/>
</dbReference>
<dbReference type="GO" id="GO:0005634">
    <property type="term" value="C:nucleus"/>
    <property type="evidence" value="ECO:0007669"/>
    <property type="project" value="TreeGrafter"/>
</dbReference>
<keyword evidence="7" id="KW-0520">NAD</keyword>
<dbReference type="GO" id="GO:0070403">
    <property type="term" value="F:NAD+ binding"/>
    <property type="evidence" value="ECO:0007669"/>
    <property type="project" value="InterPro"/>
</dbReference>
<evidence type="ECO:0000256" key="7">
    <source>
        <dbReference type="ARBA" id="ARBA00023027"/>
    </source>
</evidence>
<evidence type="ECO:0000256" key="6">
    <source>
        <dbReference type="ARBA" id="ARBA00022833"/>
    </source>
</evidence>
<feature type="compositionally biased region" description="Pro residues" evidence="10">
    <location>
        <begin position="1"/>
        <end position="11"/>
    </location>
</feature>
<evidence type="ECO:0000256" key="10">
    <source>
        <dbReference type="SAM" id="MobiDB-lite"/>
    </source>
</evidence>
<dbReference type="PROSITE" id="PS50305">
    <property type="entry name" value="SIRTUIN"/>
    <property type="match status" value="1"/>
</dbReference>
<dbReference type="Gene3D" id="3.40.50.1220">
    <property type="entry name" value="TPP-binding domain"/>
    <property type="match status" value="1"/>
</dbReference>
<evidence type="ECO:0000256" key="1">
    <source>
        <dbReference type="ARBA" id="ARBA00001947"/>
    </source>
</evidence>
<evidence type="ECO:0000313" key="13">
    <source>
        <dbReference type="Proteomes" id="UP001148786"/>
    </source>
</evidence>
<feature type="compositionally biased region" description="Basic and acidic residues" evidence="10">
    <location>
        <begin position="17"/>
        <end position="30"/>
    </location>
</feature>
<comment type="cofactor">
    <cofactor evidence="1">
        <name>Zn(2+)</name>
        <dbReference type="ChEBI" id="CHEBI:29105"/>
    </cofactor>
</comment>
<evidence type="ECO:0000256" key="4">
    <source>
        <dbReference type="ARBA" id="ARBA00022679"/>
    </source>
</evidence>